<protein>
    <recommendedName>
        <fullName evidence="4">SH3 domain-containing protein</fullName>
    </recommendedName>
</protein>
<feature type="transmembrane region" description="Helical" evidence="1">
    <location>
        <begin position="16"/>
        <end position="37"/>
    </location>
</feature>
<keyword evidence="1" id="KW-0472">Membrane</keyword>
<evidence type="ECO:0000256" key="1">
    <source>
        <dbReference type="SAM" id="Phobius"/>
    </source>
</evidence>
<keyword evidence="1" id="KW-0812">Transmembrane</keyword>
<evidence type="ECO:0000313" key="3">
    <source>
        <dbReference type="Proteomes" id="UP000621898"/>
    </source>
</evidence>
<accession>A0ABQ2ZVG7</accession>
<gene>
    <name evidence="2" type="ORF">GCM10008098_18730</name>
</gene>
<reference evidence="3" key="1">
    <citation type="journal article" date="2019" name="Int. J. Syst. Evol. Microbiol.">
        <title>The Global Catalogue of Microorganisms (GCM) 10K type strain sequencing project: providing services to taxonomists for standard genome sequencing and annotation.</title>
        <authorList>
            <consortium name="The Broad Institute Genomics Platform"/>
            <consortium name="The Broad Institute Genome Sequencing Center for Infectious Disease"/>
            <person name="Wu L."/>
            <person name="Ma J."/>
        </authorList>
    </citation>
    <scope>NUCLEOTIDE SEQUENCE [LARGE SCALE GENOMIC DNA]</scope>
    <source>
        <strain evidence="3">KCTC 22232</strain>
    </source>
</reference>
<organism evidence="2 3">
    <name type="scientific">Rhodanobacter panaciterrae</name>
    <dbReference type="NCBI Taxonomy" id="490572"/>
    <lineage>
        <taxon>Bacteria</taxon>
        <taxon>Pseudomonadati</taxon>
        <taxon>Pseudomonadota</taxon>
        <taxon>Gammaproteobacteria</taxon>
        <taxon>Lysobacterales</taxon>
        <taxon>Rhodanobacteraceae</taxon>
        <taxon>Rhodanobacter</taxon>
    </lineage>
</organism>
<sequence length="190" mass="20979">MDLLQQNWGWVTANPWGFATFVVLAFGAGWGAANLFYRERIELLKARAGSPDQQSTKASAPRTFQYVANGRHGPNLLAATTHDAFVGQELSLRADIPDNETLHVVLHGPPHAYLSDTSGAWHYNVVGVTNWVMSKYQDNTSSPVQHFNAESGRAELQLIFARAGNVRVEVFESDSSSASWSKDIRVYDKG</sequence>
<proteinExistence type="predicted"/>
<evidence type="ECO:0008006" key="4">
    <source>
        <dbReference type="Google" id="ProtNLM"/>
    </source>
</evidence>
<evidence type="ECO:0000313" key="2">
    <source>
        <dbReference type="EMBL" id="GGY26058.1"/>
    </source>
</evidence>
<dbReference type="EMBL" id="BMXT01000002">
    <property type="protein sequence ID" value="GGY26058.1"/>
    <property type="molecule type" value="Genomic_DNA"/>
</dbReference>
<name>A0ABQ2ZVG7_9GAMM</name>
<comment type="caution">
    <text evidence="2">The sequence shown here is derived from an EMBL/GenBank/DDBJ whole genome shotgun (WGS) entry which is preliminary data.</text>
</comment>
<dbReference type="RefSeq" id="WP_189440976.1">
    <property type="nucleotide sequence ID" value="NZ_BMXT01000002.1"/>
</dbReference>
<keyword evidence="3" id="KW-1185">Reference proteome</keyword>
<dbReference type="Proteomes" id="UP000621898">
    <property type="component" value="Unassembled WGS sequence"/>
</dbReference>
<keyword evidence="1" id="KW-1133">Transmembrane helix</keyword>